<accession>A0A1I5NWZ9</accession>
<proteinExistence type="predicted"/>
<dbReference type="RefSeq" id="WP_092912023.1">
    <property type="nucleotide sequence ID" value="NZ_FOXB01000012.1"/>
</dbReference>
<dbReference type="AlphaFoldDB" id="A0A1I5NWZ9"/>
<gene>
    <name evidence="1" type="ORF">SAMN05216234_11254</name>
</gene>
<dbReference type="OrthoDB" id="9773332at2"/>
<dbReference type="InterPro" id="IPR014127">
    <property type="entry name" value="CHP02757"/>
</dbReference>
<name>A0A1I5NWZ9_9BACT</name>
<reference evidence="1 2" key="1">
    <citation type="submission" date="2016-10" db="EMBL/GenBank/DDBJ databases">
        <authorList>
            <person name="de Groot N.N."/>
        </authorList>
    </citation>
    <scope>NUCLEOTIDE SEQUENCE [LARGE SCALE GENOMIC DNA]</scope>
    <source>
        <strain evidence="1 2">EP1-55-1</strain>
    </source>
</reference>
<dbReference type="InterPro" id="IPR011257">
    <property type="entry name" value="DNA_glycosylase"/>
</dbReference>
<dbReference type="GO" id="GO:0006281">
    <property type="term" value="P:DNA repair"/>
    <property type="evidence" value="ECO:0007669"/>
    <property type="project" value="InterPro"/>
</dbReference>
<dbReference type="STRING" id="223786.SAMN05216234_11254"/>
<dbReference type="NCBIfam" id="TIGR02757">
    <property type="entry name" value="TIGR02757 family protein"/>
    <property type="match status" value="1"/>
</dbReference>
<evidence type="ECO:0000313" key="2">
    <source>
        <dbReference type="Proteomes" id="UP000199227"/>
    </source>
</evidence>
<sequence length="252" mass="29280">MEDLFKLLENEAKKRNDEAELILGGADPLQVAKDLDDERAILLCALFAYGNANAIVKFLKKLDFSLLNSNEENIRKNASEYYYRFQSKEDVAQIFLTLSQMEKGELKYTFLQGYLKEKSVIDGVFEIIKKIRELNSYDSKGYRFLIGTLPKNGKPSSPYKRWMMFLRWMVRKDALDLGLWSEVSSADLIIPLDTHTFNVSRKLGLLKRKTYDWKAAVELTEKLKEFSAEDPVKYDFALYRIGQEKVELLKPD</sequence>
<protein>
    <submittedName>
        <fullName evidence="1">TIGR02757 family protein</fullName>
    </submittedName>
</protein>
<evidence type="ECO:0000313" key="1">
    <source>
        <dbReference type="EMBL" id="SFP26160.1"/>
    </source>
</evidence>
<keyword evidence="2" id="KW-1185">Reference proteome</keyword>
<dbReference type="Pfam" id="PF09674">
    <property type="entry name" value="DUF2400"/>
    <property type="match status" value="1"/>
</dbReference>
<dbReference type="SUPFAM" id="SSF48150">
    <property type="entry name" value="DNA-glycosylase"/>
    <property type="match status" value="1"/>
</dbReference>
<dbReference type="Proteomes" id="UP000199227">
    <property type="component" value="Unassembled WGS sequence"/>
</dbReference>
<dbReference type="EMBL" id="FOXB01000012">
    <property type="protein sequence ID" value="SFP26160.1"/>
    <property type="molecule type" value="Genomic_DNA"/>
</dbReference>
<dbReference type="GO" id="GO:0003824">
    <property type="term" value="F:catalytic activity"/>
    <property type="evidence" value="ECO:0007669"/>
    <property type="project" value="InterPro"/>
</dbReference>
<organism evidence="1 2">
    <name type="scientific">Hydrogenimonas thermophila</name>
    <dbReference type="NCBI Taxonomy" id="223786"/>
    <lineage>
        <taxon>Bacteria</taxon>
        <taxon>Pseudomonadati</taxon>
        <taxon>Campylobacterota</taxon>
        <taxon>Epsilonproteobacteria</taxon>
        <taxon>Campylobacterales</taxon>
        <taxon>Hydrogenimonadaceae</taxon>
        <taxon>Hydrogenimonas</taxon>
    </lineage>
</organism>